<dbReference type="PANTHER" id="PTHR23252">
    <property type="entry name" value="INTIMAL THICKNESS RECEPTOR-RELATED"/>
    <property type="match status" value="1"/>
</dbReference>
<accession>A0A7J6MZB8</accession>
<protein>
    <recommendedName>
        <fullName evidence="3">GPR180/TMEM145 transmembrane domain-containing protein</fullName>
    </recommendedName>
</protein>
<keyword evidence="2" id="KW-0732">Signal</keyword>
<feature type="chain" id="PRO_5029636015" description="GPR180/TMEM145 transmembrane domain-containing protein" evidence="2">
    <location>
        <begin position="27"/>
        <end position="431"/>
    </location>
</feature>
<dbReference type="AlphaFoldDB" id="A0A7J6MZB8"/>
<dbReference type="Pfam" id="PF10192">
    <property type="entry name" value="GPR180-TMEM145_TM"/>
    <property type="match status" value="1"/>
</dbReference>
<dbReference type="PANTHER" id="PTHR23252:SF24">
    <property type="entry name" value="TRANSMEMBRANE PROTEIN 145"/>
    <property type="match status" value="1"/>
</dbReference>
<evidence type="ECO:0000313" key="5">
    <source>
        <dbReference type="Proteomes" id="UP000591131"/>
    </source>
</evidence>
<feature type="signal peptide" evidence="2">
    <location>
        <begin position="1"/>
        <end position="26"/>
    </location>
</feature>
<dbReference type="GO" id="GO:0019236">
    <property type="term" value="P:response to pheromone"/>
    <property type="evidence" value="ECO:0007669"/>
    <property type="project" value="InterPro"/>
</dbReference>
<organism evidence="4 5">
    <name type="scientific">Perkinsus chesapeaki</name>
    <name type="common">Clam parasite</name>
    <name type="synonym">Perkinsus andrewsi</name>
    <dbReference type="NCBI Taxonomy" id="330153"/>
    <lineage>
        <taxon>Eukaryota</taxon>
        <taxon>Sar</taxon>
        <taxon>Alveolata</taxon>
        <taxon>Perkinsozoa</taxon>
        <taxon>Perkinsea</taxon>
        <taxon>Perkinsida</taxon>
        <taxon>Perkinsidae</taxon>
        <taxon>Perkinsus</taxon>
    </lineage>
</organism>
<evidence type="ECO:0000256" key="2">
    <source>
        <dbReference type="SAM" id="SignalP"/>
    </source>
</evidence>
<keyword evidence="1" id="KW-0472">Membrane</keyword>
<dbReference type="InterPro" id="IPR019336">
    <property type="entry name" value="GPR180/TMEM145_TM"/>
</dbReference>
<gene>
    <name evidence="4" type="ORF">FOL47_003976</name>
</gene>
<dbReference type="OrthoDB" id="45670at2759"/>
<keyword evidence="5" id="KW-1185">Reference proteome</keyword>
<name>A0A7J6MZB8_PERCH</name>
<evidence type="ECO:0000313" key="4">
    <source>
        <dbReference type="EMBL" id="KAF4676979.1"/>
    </source>
</evidence>
<sequence>MGRNCRLLSLVLCVLLLVLPSSVVEGKYASSTVMLGGPREMHRWKYLSKFGYDIGTGYWRVRMRTVRPHLTEPVKIPVEVYRLYTAAAHNSKKADYCERSRFRKTSRFIELPANGEWSGWVSGELSQTVRPHVWYFAVLDCGEQLKSTTRIKFEFIAHQQDGSEFSAELRGTRGIVWVQLIISILFTWFFAKECRKFVKSADHLHPVVITLACAIALQLCSTVFELIHLHNYANNGYGVKPLDVLSEICGMLVEVLLSSLLILIALGYTLLHSKLGDLDVVIPIVFIIGVVHVLLVGFGKIKDDASYKFYENEGVVGYILVVIRLLLAAWFLWAVNETRKEAGMKLRYFLAKFAGLGMLYFFSYPVLFIITGLFAPYYRQKVMLIGWFGIKYAVFAWMTSMFLTRGDYFQVSTLNSSFLPGGVRPGLDKEE</sequence>
<feature type="transmembrane region" description="Helical" evidence="1">
    <location>
        <begin position="315"/>
        <end position="335"/>
    </location>
</feature>
<dbReference type="EMBL" id="JAAPAO010000023">
    <property type="protein sequence ID" value="KAF4676979.1"/>
    <property type="molecule type" value="Genomic_DNA"/>
</dbReference>
<evidence type="ECO:0000256" key="1">
    <source>
        <dbReference type="SAM" id="Phobius"/>
    </source>
</evidence>
<feature type="transmembrane region" description="Helical" evidence="1">
    <location>
        <begin position="174"/>
        <end position="191"/>
    </location>
</feature>
<feature type="transmembrane region" description="Helical" evidence="1">
    <location>
        <begin position="278"/>
        <end position="295"/>
    </location>
</feature>
<reference evidence="4 5" key="1">
    <citation type="submission" date="2020-04" db="EMBL/GenBank/DDBJ databases">
        <title>Perkinsus chesapeaki whole genome sequence.</title>
        <authorList>
            <person name="Bogema D.R."/>
        </authorList>
    </citation>
    <scope>NUCLEOTIDE SEQUENCE [LARGE SCALE GENOMIC DNA]</scope>
    <source>
        <strain evidence="4">ATCC PRA-425</strain>
    </source>
</reference>
<evidence type="ECO:0000259" key="3">
    <source>
        <dbReference type="Pfam" id="PF10192"/>
    </source>
</evidence>
<feature type="transmembrane region" description="Helical" evidence="1">
    <location>
        <begin position="203"/>
        <end position="224"/>
    </location>
</feature>
<feature type="domain" description="GPR180/TMEM145 transmembrane" evidence="3">
    <location>
        <begin position="182"/>
        <end position="391"/>
    </location>
</feature>
<dbReference type="Proteomes" id="UP000591131">
    <property type="component" value="Unassembled WGS sequence"/>
</dbReference>
<comment type="caution">
    <text evidence="4">The sequence shown here is derived from an EMBL/GenBank/DDBJ whole genome shotgun (WGS) entry which is preliminary data.</text>
</comment>
<proteinExistence type="predicted"/>
<keyword evidence="1" id="KW-1133">Transmembrane helix</keyword>
<keyword evidence="1" id="KW-0812">Transmembrane</keyword>
<dbReference type="GO" id="GO:0007186">
    <property type="term" value="P:G protein-coupled receptor signaling pathway"/>
    <property type="evidence" value="ECO:0007669"/>
    <property type="project" value="InterPro"/>
</dbReference>
<dbReference type="InterPro" id="IPR047831">
    <property type="entry name" value="GPR180/TMEM145"/>
</dbReference>
<feature type="transmembrane region" description="Helical" evidence="1">
    <location>
        <begin position="384"/>
        <end position="403"/>
    </location>
</feature>
<feature type="transmembrane region" description="Helical" evidence="1">
    <location>
        <begin position="356"/>
        <end position="378"/>
    </location>
</feature>
<feature type="transmembrane region" description="Helical" evidence="1">
    <location>
        <begin position="244"/>
        <end position="271"/>
    </location>
</feature>